<dbReference type="SUPFAM" id="SSF56059">
    <property type="entry name" value="Glutathione synthetase ATP-binding domain-like"/>
    <property type="match status" value="1"/>
</dbReference>
<evidence type="ECO:0000313" key="4">
    <source>
        <dbReference type="Proteomes" id="UP000593802"/>
    </source>
</evidence>
<dbReference type="AlphaFoldDB" id="A0A7I8D851"/>
<name>A0A7I8D851_9BACL</name>
<dbReference type="GO" id="GO:0046872">
    <property type="term" value="F:metal ion binding"/>
    <property type="evidence" value="ECO:0007669"/>
    <property type="project" value="InterPro"/>
</dbReference>
<dbReference type="EMBL" id="AP023366">
    <property type="protein sequence ID" value="BCJ86318.1"/>
    <property type="molecule type" value="Genomic_DNA"/>
</dbReference>
<dbReference type="InterPro" id="IPR011761">
    <property type="entry name" value="ATP-grasp"/>
</dbReference>
<dbReference type="RefSeq" id="WP_200760328.1">
    <property type="nucleotide sequence ID" value="NZ_AP023366.1"/>
</dbReference>
<dbReference type="KEGG" id="eff:skT53_13030"/>
<sequence length="268" mass="30597">MDPERGSLNKWEMYKALQGEPIGPCQLPVTHLLTGETLRQMLKRFTAVYVKPAGSWGGNGISVVKRLKDGYSWQLQGESEQTYVSIQPLAERLTRFYQGCTIVQQAIDFLPYQNRPFDVRIHMQREADWNWVFAGSLARIGGRGSIVSNVLISRGAVEPTAQVLASVYPTAEWEQIEHQLIEIGYSISLILEEYRLFYEIGIDVGVDPTGTLWLIEVNTDDALGGPSHQLFAELPDRSVYDRMIQRLQKRQQMRAMDLWQLFFSLPTE</sequence>
<dbReference type="Pfam" id="PF14398">
    <property type="entry name" value="ATPgrasp_YheCD"/>
    <property type="match status" value="1"/>
</dbReference>
<proteinExistence type="predicted"/>
<keyword evidence="1" id="KW-0547">Nucleotide-binding</keyword>
<feature type="domain" description="ATP-grasp" evidence="2">
    <location>
        <begin position="19"/>
        <end position="248"/>
    </location>
</feature>
<reference evidence="3 4" key="1">
    <citation type="submission" date="2020-08" db="EMBL/GenBank/DDBJ databases">
        <title>Complete Genome Sequence of Effusibacillus dendaii Strain skT53, Isolated from Farmland soil.</title>
        <authorList>
            <person name="Konishi T."/>
            <person name="Kawasaki H."/>
        </authorList>
    </citation>
    <scope>NUCLEOTIDE SEQUENCE [LARGE SCALE GENOMIC DNA]</scope>
    <source>
        <strain evidence="4">skT53</strain>
    </source>
</reference>
<evidence type="ECO:0000259" key="2">
    <source>
        <dbReference type="PROSITE" id="PS50975"/>
    </source>
</evidence>
<dbReference type="InterPro" id="IPR026838">
    <property type="entry name" value="YheC/D"/>
</dbReference>
<keyword evidence="1" id="KW-0067">ATP-binding</keyword>
<dbReference type="GO" id="GO:0005524">
    <property type="term" value="F:ATP binding"/>
    <property type="evidence" value="ECO:0007669"/>
    <property type="project" value="UniProtKB-UniRule"/>
</dbReference>
<evidence type="ECO:0000256" key="1">
    <source>
        <dbReference type="PROSITE-ProRule" id="PRU00409"/>
    </source>
</evidence>
<dbReference type="Proteomes" id="UP000593802">
    <property type="component" value="Chromosome"/>
</dbReference>
<gene>
    <name evidence="3" type="ORF">skT53_13030</name>
</gene>
<protein>
    <recommendedName>
        <fullName evidence="2">ATP-grasp domain-containing protein</fullName>
    </recommendedName>
</protein>
<organism evidence="3 4">
    <name type="scientific">Effusibacillus dendaii</name>
    <dbReference type="NCBI Taxonomy" id="2743772"/>
    <lineage>
        <taxon>Bacteria</taxon>
        <taxon>Bacillati</taxon>
        <taxon>Bacillota</taxon>
        <taxon>Bacilli</taxon>
        <taxon>Bacillales</taxon>
        <taxon>Alicyclobacillaceae</taxon>
        <taxon>Effusibacillus</taxon>
    </lineage>
</organism>
<dbReference type="PROSITE" id="PS50975">
    <property type="entry name" value="ATP_GRASP"/>
    <property type="match status" value="1"/>
</dbReference>
<evidence type="ECO:0000313" key="3">
    <source>
        <dbReference type="EMBL" id="BCJ86318.1"/>
    </source>
</evidence>
<accession>A0A7I8D851</accession>
<keyword evidence="4" id="KW-1185">Reference proteome</keyword>